<feature type="chain" id="PRO_5046133731" evidence="8">
    <location>
        <begin position="24"/>
        <end position="339"/>
    </location>
</feature>
<protein>
    <submittedName>
        <fullName evidence="10">L,D-transpeptidase</fullName>
    </submittedName>
</protein>
<feature type="active site" description="Proton donor/acceptor" evidence="7">
    <location>
        <position position="298"/>
    </location>
</feature>
<proteinExistence type="inferred from homology"/>
<feature type="active site" description="Nucleophile" evidence="7">
    <location>
        <position position="314"/>
    </location>
</feature>
<dbReference type="Proteomes" id="UP001229355">
    <property type="component" value="Chromosome 1"/>
</dbReference>
<keyword evidence="4 7" id="KW-0133">Cell shape</keyword>
<dbReference type="SUPFAM" id="SSF47090">
    <property type="entry name" value="PGBD-like"/>
    <property type="match status" value="1"/>
</dbReference>
<evidence type="ECO:0000256" key="7">
    <source>
        <dbReference type="PROSITE-ProRule" id="PRU01373"/>
    </source>
</evidence>
<evidence type="ECO:0000256" key="8">
    <source>
        <dbReference type="SAM" id="SignalP"/>
    </source>
</evidence>
<keyword evidence="5 7" id="KW-0573">Peptidoglycan synthesis</keyword>
<comment type="similarity">
    <text evidence="2">Belongs to the YkuD family.</text>
</comment>
<dbReference type="InterPro" id="IPR036365">
    <property type="entry name" value="PGBD-like_sf"/>
</dbReference>
<evidence type="ECO:0000256" key="2">
    <source>
        <dbReference type="ARBA" id="ARBA00005992"/>
    </source>
</evidence>
<gene>
    <name evidence="10" type="ORF">PZN02_002864</name>
</gene>
<dbReference type="EMBL" id="CP120373">
    <property type="protein sequence ID" value="WEX86564.1"/>
    <property type="molecule type" value="Genomic_DNA"/>
</dbReference>
<feature type="signal peptide" evidence="8">
    <location>
        <begin position="1"/>
        <end position="23"/>
    </location>
</feature>
<keyword evidence="8" id="KW-0732">Signal</keyword>
<dbReference type="PANTHER" id="PTHR30582:SF30">
    <property type="entry name" value="BLR4375 PROTEIN"/>
    <property type="match status" value="1"/>
</dbReference>
<evidence type="ECO:0000313" key="11">
    <source>
        <dbReference type="Proteomes" id="UP001229355"/>
    </source>
</evidence>
<sequence>MLMKSVAFLAASLTLGLCGTASAEALRPEAINNASLTSIPPERPSEDAPRPDPAIVHLQVLLDRAGSSPGVIDGYYGENVTKAIAGFEAMQSLPVDGKPDPEVIRRLAGDKPVIVPPVIAPPVIEPYVVTEEDTKDLVERIPADYAEQAEMKHLGYTSVAERLSERFHMDIDLLKALNPGSALAVGDRVSVAMPGAAKEGKGKVKRIEARRRAGQVAAFAEDGSLIAVYPATIGSEETPSPSGTHKVKGVARKPVYVYNPRINFKQGDNDERLELPSGPNNPVGSVWIDLTKPTYGIHGTPEPSLVDKVGSHGCVRLANWDAEELAAMVKPGVIVEFTD</sequence>
<organism evidence="10 11">
    <name type="scientific">Sinorhizobium garamanticum</name>
    <dbReference type="NCBI Taxonomy" id="680247"/>
    <lineage>
        <taxon>Bacteria</taxon>
        <taxon>Pseudomonadati</taxon>
        <taxon>Pseudomonadota</taxon>
        <taxon>Alphaproteobacteria</taxon>
        <taxon>Hyphomicrobiales</taxon>
        <taxon>Rhizobiaceae</taxon>
        <taxon>Sinorhizobium/Ensifer group</taxon>
        <taxon>Sinorhizobium</taxon>
    </lineage>
</organism>
<dbReference type="SUPFAM" id="SSF141523">
    <property type="entry name" value="L,D-transpeptidase catalytic domain-like"/>
    <property type="match status" value="1"/>
</dbReference>
<dbReference type="PANTHER" id="PTHR30582">
    <property type="entry name" value="L,D-TRANSPEPTIDASE"/>
    <property type="match status" value="1"/>
</dbReference>
<dbReference type="InterPro" id="IPR036366">
    <property type="entry name" value="PGBDSf"/>
</dbReference>
<dbReference type="InterPro" id="IPR002477">
    <property type="entry name" value="Peptidoglycan-bd-like"/>
</dbReference>
<feature type="domain" description="L,D-TPase catalytic" evidence="9">
    <location>
        <begin position="205"/>
        <end position="338"/>
    </location>
</feature>
<keyword evidence="6 7" id="KW-0961">Cell wall biogenesis/degradation</keyword>
<name>A0ABY8D6R7_9HYPH</name>
<comment type="pathway">
    <text evidence="1 7">Cell wall biogenesis; peptidoglycan biosynthesis.</text>
</comment>
<dbReference type="PROSITE" id="PS52029">
    <property type="entry name" value="LD_TPASE"/>
    <property type="match status" value="1"/>
</dbReference>
<dbReference type="InterPro" id="IPR050979">
    <property type="entry name" value="LD-transpeptidase"/>
</dbReference>
<dbReference type="RefSeq" id="WP_280658629.1">
    <property type="nucleotide sequence ID" value="NZ_CP120373.1"/>
</dbReference>
<dbReference type="CDD" id="cd16913">
    <property type="entry name" value="YkuD_like"/>
    <property type="match status" value="1"/>
</dbReference>
<dbReference type="InterPro" id="IPR038063">
    <property type="entry name" value="Transpep_catalytic_dom"/>
</dbReference>
<dbReference type="Pfam" id="PF01471">
    <property type="entry name" value="PG_binding_1"/>
    <property type="match status" value="1"/>
</dbReference>
<evidence type="ECO:0000256" key="1">
    <source>
        <dbReference type="ARBA" id="ARBA00004752"/>
    </source>
</evidence>
<evidence type="ECO:0000256" key="4">
    <source>
        <dbReference type="ARBA" id="ARBA00022960"/>
    </source>
</evidence>
<dbReference type="Gene3D" id="1.10.101.10">
    <property type="entry name" value="PGBD-like superfamily/PGBD"/>
    <property type="match status" value="1"/>
</dbReference>
<evidence type="ECO:0000256" key="6">
    <source>
        <dbReference type="ARBA" id="ARBA00023316"/>
    </source>
</evidence>
<evidence type="ECO:0000256" key="5">
    <source>
        <dbReference type="ARBA" id="ARBA00022984"/>
    </source>
</evidence>
<dbReference type="InterPro" id="IPR005490">
    <property type="entry name" value="LD_TPept_cat_dom"/>
</dbReference>
<keyword evidence="3" id="KW-0808">Transferase</keyword>
<dbReference type="Gene3D" id="2.40.440.10">
    <property type="entry name" value="L,D-transpeptidase catalytic domain-like"/>
    <property type="match status" value="1"/>
</dbReference>
<dbReference type="Pfam" id="PF03734">
    <property type="entry name" value="YkuD"/>
    <property type="match status" value="1"/>
</dbReference>
<evidence type="ECO:0000259" key="9">
    <source>
        <dbReference type="PROSITE" id="PS52029"/>
    </source>
</evidence>
<reference evidence="10 11" key="1">
    <citation type="submission" date="2023-03" db="EMBL/GenBank/DDBJ databases">
        <authorList>
            <person name="Kaur S."/>
            <person name="Espinosa-Saiz D."/>
            <person name="Velazquez E."/>
            <person name="Menendez E."/>
            <person name="diCenzo G.C."/>
        </authorList>
    </citation>
    <scope>NUCLEOTIDE SEQUENCE [LARGE SCALE GENOMIC DNA]</scope>
    <source>
        <strain evidence="10 11">LMG 24692</strain>
    </source>
</reference>
<keyword evidence="11" id="KW-1185">Reference proteome</keyword>
<accession>A0ABY8D6R7</accession>
<evidence type="ECO:0000313" key="10">
    <source>
        <dbReference type="EMBL" id="WEX86564.1"/>
    </source>
</evidence>
<evidence type="ECO:0000256" key="3">
    <source>
        <dbReference type="ARBA" id="ARBA00022679"/>
    </source>
</evidence>